<comment type="subunit">
    <text evidence="4">Homodimer; the beta-strands of each monomer intercalate to form a hydrophobic core, while the alpha-helices form wings that extend away from the core.</text>
</comment>
<dbReference type="SUPFAM" id="SSF117130">
    <property type="entry name" value="CsrA-like"/>
    <property type="match status" value="1"/>
</dbReference>
<dbReference type="RefSeq" id="WP_344912272.1">
    <property type="nucleotide sequence ID" value="NZ_BAABDL010000089.1"/>
</dbReference>
<gene>
    <name evidence="4 5" type="primary">csrA</name>
    <name evidence="5" type="ORF">GCM10022410_17350</name>
</gene>
<dbReference type="EMBL" id="BAABDL010000089">
    <property type="protein sequence ID" value="GAA4072360.1"/>
    <property type="molecule type" value="Genomic_DNA"/>
</dbReference>
<protein>
    <recommendedName>
        <fullName evidence="4">Translational regulator CsrA</fullName>
    </recommendedName>
</protein>
<dbReference type="Proteomes" id="UP001501734">
    <property type="component" value="Unassembled WGS sequence"/>
</dbReference>
<proteinExistence type="inferred from homology"/>
<evidence type="ECO:0000256" key="3">
    <source>
        <dbReference type="ARBA" id="ARBA00022884"/>
    </source>
</evidence>
<comment type="subcellular location">
    <subcellularLocation>
        <location evidence="4">Cytoplasm</location>
    </subcellularLocation>
</comment>
<keyword evidence="3 4" id="KW-0694">RNA-binding</keyword>
<keyword evidence="6" id="KW-1185">Reference proteome</keyword>
<keyword evidence="1 4" id="KW-0963">Cytoplasm</keyword>
<dbReference type="InterPro" id="IPR003751">
    <property type="entry name" value="CsrA"/>
</dbReference>
<dbReference type="PANTHER" id="PTHR34984">
    <property type="entry name" value="CARBON STORAGE REGULATOR"/>
    <property type="match status" value="1"/>
</dbReference>
<comment type="function">
    <text evidence="4">A translational regulator that binds mRNA to regulate translation initiation and/or mRNA stability. Usually binds in the 5'-UTR at or near the Shine-Dalgarno sequence preventing ribosome-binding, thus repressing translation. Its main target seems to be the major flagellin gene, while its function is anatagonized by FliW.</text>
</comment>
<reference evidence="6" key="1">
    <citation type="journal article" date="2019" name="Int. J. Syst. Evol. Microbiol.">
        <title>The Global Catalogue of Microorganisms (GCM) 10K type strain sequencing project: providing services to taxonomists for standard genome sequencing and annotation.</title>
        <authorList>
            <consortium name="The Broad Institute Genomics Platform"/>
            <consortium name="The Broad Institute Genome Sequencing Center for Infectious Disease"/>
            <person name="Wu L."/>
            <person name="Ma J."/>
        </authorList>
    </citation>
    <scope>NUCLEOTIDE SEQUENCE [LARGE SCALE GENOMIC DNA]</scope>
    <source>
        <strain evidence="6">JCM 17250</strain>
    </source>
</reference>
<sequence>MLVLTRKLNEAIQIGENIEVKIVGIEGDQIKLGITAPKQIDVHRKEIYLQIQAENKQALNNQLDLLSLLKKK</sequence>
<name>A0ABP7VRI2_9BACI</name>
<evidence type="ECO:0000256" key="1">
    <source>
        <dbReference type="ARBA" id="ARBA00022490"/>
    </source>
</evidence>
<keyword evidence="4" id="KW-1005">Bacterial flagellum biogenesis</keyword>
<dbReference type="NCBIfam" id="TIGR00202">
    <property type="entry name" value="csrA"/>
    <property type="match status" value="1"/>
</dbReference>
<dbReference type="HAMAP" id="MF_00167">
    <property type="entry name" value="CsrA"/>
    <property type="match status" value="1"/>
</dbReference>
<dbReference type="Pfam" id="PF02599">
    <property type="entry name" value="CsrA"/>
    <property type="match status" value="1"/>
</dbReference>
<keyword evidence="2 4" id="KW-0810">Translation regulation</keyword>
<evidence type="ECO:0000256" key="2">
    <source>
        <dbReference type="ARBA" id="ARBA00022845"/>
    </source>
</evidence>
<comment type="caution">
    <text evidence="5">The sequence shown here is derived from an EMBL/GenBank/DDBJ whole genome shotgun (WGS) entry which is preliminary data.</text>
</comment>
<dbReference type="Gene3D" id="2.60.40.4380">
    <property type="entry name" value="Translational regulator CsrA"/>
    <property type="match status" value="1"/>
</dbReference>
<accession>A0ABP7VRI2</accession>
<evidence type="ECO:0000313" key="5">
    <source>
        <dbReference type="EMBL" id="GAA4072360.1"/>
    </source>
</evidence>
<evidence type="ECO:0000313" key="6">
    <source>
        <dbReference type="Proteomes" id="UP001501734"/>
    </source>
</evidence>
<keyword evidence="4" id="KW-0678">Repressor</keyword>
<dbReference type="NCBIfam" id="NF002469">
    <property type="entry name" value="PRK01712.1"/>
    <property type="match status" value="1"/>
</dbReference>
<dbReference type="InterPro" id="IPR036107">
    <property type="entry name" value="CsrA_sf"/>
</dbReference>
<evidence type="ECO:0000256" key="4">
    <source>
        <dbReference type="HAMAP-Rule" id="MF_00167"/>
    </source>
</evidence>
<comment type="similarity">
    <text evidence="4">Belongs to the CsrA/RsmA family.</text>
</comment>
<dbReference type="PANTHER" id="PTHR34984:SF1">
    <property type="entry name" value="CARBON STORAGE REGULATOR"/>
    <property type="match status" value="1"/>
</dbReference>
<organism evidence="5 6">
    <name type="scientific">Amphibacillus indicireducens</name>
    <dbReference type="NCBI Taxonomy" id="1076330"/>
    <lineage>
        <taxon>Bacteria</taxon>
        <taxon>Bacillati</taxon>
        <taxon>Bacillota</taxon>
        <taxon>Bacilli</taxon>
        <taxon>Bacillales</taxon>
        <taxon>Bacillaceae</taxon>
        <taxon>Amphibacillus</taxon>
    </lineage>
</organism>